<keyword evidence="1" id="KW-0472">Membrane</keyword>
<feature type="transmembrane region" description="Helical" evidence="1">
    <location>
        <begin position="47"/>
        <end position="66"/>
    </location>
</feature>
<feature type="transmembrane region" description="Helical" evidence="1">
    <location>
        <begin position="449"/>
        <end position="467"/>
    </location>
</feature>
<reference evidence="2 3" key="1">
    <citation type="journal article" date="2019" name="Int. J. Syst. Evol. Microbiol.">
        <title>The Global Catalogue of Microorganisms (GCM) 10K type strain sequencing project: providing services to taxonomists for standard genome sequencing and annotation.</title>
        <authorList>
            <consortium name="The Broad Institute Genomics Platform"/>
            <consortium name="The Broad Institute Genome Sequencing Center for Infectious Disease"/>
            <person name="Wu L."/>
            <person name="Ma J."/>
        </authorList>
    </citation>
    <scope>NUCLEOTIDE SEQUENCE [LARGE SCALE GENOMIC DNA]</scope>
    <source>
        <strain evidence="2 3">JCM 3272</strain>
    </source>
</reference>
<evidence type="ECO:0000313" key="3">
    <source>
        <dbReference type="Proteomes" id="UP001501444"/>
    </source>
</evidence>
<comment type="caution">
    <text evidence="2">The sequence shown here is derived from an EMBL/GenBank/DDBJ whole genome shotgun (WGS) entry which is preliminary data.</text>
</comment>
<accession>A0ABN3HCM4</accession>
<sequence>MRYAAYVVFYVVLPGTLVYRALRRDPHSLVEDLAFGTATGLVAETLLRPVLLVWPVVAVVLLRRHLRTPHYPHRPARGWSWAVAAVAVGFVGYLAKAFIRANPPVPVDGPHEYMIDQLNLLAVAADLEHHFPLAVPDLGAEPLPYHWFAYAHLASAARLSGVDLPVLWFRLDLPALAVLAVVLLAVAAWRVTGRAWAGPVAAALTYTVGETLLPGRAPAFFGSITAYYSWSSRSVLYASALSMPLIAVLAQILRRGHTRRTWLLLTVLAVGVAGAKSTVLPVALAGLLCAGPRRAWRPAAVLLGVFALAVALLYGTGGGGLAWSPFGIMADFAHGRPAVIAVGLGAYGLAMGARLAGAVFPPRAWGPVERMLAGAALAGFAGAALLWHNAWGQHFFAIAGWPFGAILSADGLARVVSRRALRAGLPAAAALSAFAFVASVPHVHYPWDAVFPVYLFAALVLAVALAFLATRRRAAALVVVLFAGGAALPYDAAHHANLGSAYHVRVTPDQAAGARWLRAHSSPDEYVATNVHRIGSGAQAGQSLTYWIAAFSERRVLLGSWGYSPESTREQTARRRIGPAPDYWDPARLAANDLAVYEPTAQRLRWLWDQRVRWILVDRAQGRESPRLADQATCAWSAGDIVIYRLRPPAQRAAQVSVAGDVLVPE</sequence>
<dbReference type="Proteomes" id="UP001501444">
    <property type="component" value="Unassembled WGS sequence"/>
</dbReference>
<keyword evidence="1" id="KW-1133">Transmembrane helix</keyword>
<feature type="transmembrane region" description="Helical" evidence="1">
    <location>
        <begin position="394"/>
        <end position="413"/>
    </location>
</feature>
<evidence type="ECO:0000256" key="1">
    <source>
        <dbReference type="SAM" id="Phobius"/>
    </source>
</evidence>
<feature type="transmembrane region" description="Helical" evidence="1">
    <location>
        <begin position="167"/>
        <end position="189"/>
    </location>
</feature>
<feature type="transmembrane region" description="Helical" evidence="1">
    <location>
        <begin position="474"/>
        <end position="490"/>
    </location>
</feature>
<protein>
    <recommendedName>
        <fullName evidence="4">Glycosyltransferase RgtA/B/C/D-like domain-containing protein</fullName>
    </recommendedName>
</protein>
<keyword evidence="3" id="KW-1185">Reference proteome</keyword>
<feature type="transmembrane region" description="Helical" evidence="1">
    <location>
        <begin position="235"/>
        <end position="253"/>
    </location>
</feature>
<gene>
    <name evidence="2" type="ORF">GCM10010170_080040</name>
</gene>
<keyword evidence="1" id="KW-0812">Transmembrane</keyword>
<evidence type="ECO:0008006" key="4">
    <source>
        <dbReference type="Google" id="ProtNLM"/>
    </source>
</evidence>
<name>A0ABN3HCM4_9ACTN</name>
<feature type="transmembrane region" description="Helical" evidence="1">
    <location>
        <begin position="371"/>
        <end position="388"/>
    </location>
</feature>
<evidence type="ECO:0000313" key="2">
    <source>
        <dbReference type="EMBL" id="GAA2376125.1"/>
    </source>
</evidence>
<feature type="transmembrane region" description="Helical" evidence="1">
    <location>
        <begin position="300"/>
        <end position="326"/>
    </location>
</feature>
<organism evidence="2 3">
    <name type="scientific">Dactylosporangium salmoneum</name>
    <dbReference type="NCBI Taxonomy" id="53361"/>
    <lineage>
        <taxon>Bacteria</taxon>
        <taxon>Bacillati</taxon>
        <taxon>Actinomycetota</taxon>
        <taxon>Actinomycetes</taxon>
        <taxon>Micromonosporales</taxon>
        <taxon>Micromonosporaceae</taxon>
        <taxon>Dactylosporangium</taxon>
    </lineage>
</organism>
<dbReference type="EMBL" id="BAAARV010000079">
    <property type="protein sequence ID" value="GAA2376125.1"/>
    <property type="molecule type" value="Genomic_DNA"/>
</dbReference>
<feature type="transmembrane region" description="Helical" evidence="1">
    <location>
        <begin position="425"/>
        <end position="443"/>
    </location>
</feature>
<feature type="transmembrane region" description="Helical" evidence="1">
    <location>
        <begin position="78"/>
        <end position="99"/>
    </location>
</feature>
<feature type="transmembrane region" description="Helical" evidence="1">
    <location>
        <begin position="265"/>
        <end position="288"/>
    </location>
</feature>
<proteinExistence type="predicted"/>
<feature type="transmembrane region" description="Helical" evidence="1">
    <location>
        <begin position="338"/>
        <end position="359"/>
    </location>
</feature>